<dbReference type="InterPro" id="IPR052054">
    <property type="entry name" value="Oxidative_DNA_repair_enzyme"/>
</dbReference>
<sequence length="301" mass="34991">MKKLIQHGDSIYLKNQGDFQLEHIFECGQCFRWNKEADGSYTGVVQGRILNMTQKKQDIYFKGSTEDDFVGIWHNYFDLNTDYSIIKNQLSDNDEVMRAATAFGSGIRILRQDPWETIISFIISANNNIPRIKKSIELLCKSYGKRIGSFNGVEYYSFPEPHVLKDLDNGALSACNMGYRGPFIIKTAQRVYEEPELLNSLYKEDTVNCKKRLLELMGVGPKVANCIAFFSFGKLDAFPVDVWIKRLMEHFYFHKDMKEKDIEAFAKNQYGEYAGYAQQYFFYYGREKNIGKEDKDVRHNC</sequence>
<dbReference type="Pfam" id="PF07934">
    <property type="entry name" value="OGG_N"/>
    <property type="match status" value="1"/>
</dbReference>
<dbReference type="Gene3D" id="3.30.310.260">
    <property type="match status" value="1"/>
</dbReference>
<proteinExistence type="inferred from homology"/>
<dbReference type="InterPro" id="IPR003265">
    <property type="entry name" value="HhH-GPD_domain"/>
</dbReference>
<evidence type="ECO:0000256" key="4">
    <source>
        <dbReference type="ARBA" id="ARBA00022801"/>
    </source>
</evidence>
<keyword evidence="12" id="KW-1185">Reference proteome</keyword>
<dbReference type="RefSeq" id="WP_151864926.1">
    <property type="nucleotide sequence ID" value="NZ_WBZB01000011.1"/>
</dbReference>
<dbReference type="InterPro" id="IPR011257">
    <property type="entry name" value="DNA_glycosylase"/>
</dbReference>
<gene>
    <name evidence="11" type="ORF">F8153_03250</name>
</gene>
<evidence type="ECO:0000256" key="9">
    <source>
        <dbReference type="ARBA" id="ARBA00044632"/>
    </source>
</evidence>
<keyword evidence="3" id="KW-0227">DNA damage</keyword>
<dbReference type="SUPFAM" id="SSF55945">
    <property type="entry name" value="TATA-box binding protein-like"/>
    <property type="match status" value="1"/>
</dbReference>
<evidence type="ECO:0000313" key="12">
    <source>
        <dbReference type="Proteomes" id="UP000465601"/>
    </source>
</evidence>
<dbReference type="SUPFAM" id="SSF48150">
    <property type="entry name" value="DNA-glycosylase"/>
    <property type="match status" value="1"/>
</dbReference>
<evidence type="ECO:0000256" key="5">
    <source>
        <dbReference type="ARBA" id="ARBA00023204"/>
    </source>
</evidence>
<protein>
    <recommendedName>
        <fullName evidence="2">DNA-(apurinic or apyrimidinic site) lyase</fullName>
        <ecNumber evidence="2">4.2.99.18</ecNumber>
    </recommendedName>
</protein>
<dbReference type="EC" id="4.2.99.18" evidence="2"/>
<dbReference type="GO" id="GO:0006289">
    <property type="term" value="P:nucleotide-excision repair"/>
    <property type="evidence" value="ECO:0007669"/>
    <property type="project" value="InterPro"/>
</dbReference>
<keyword evidence="6" id="KW-0456">Lyase</keyword>
<dbReference type="GO" id="GO:0140078">
    <property type="term" value="F:class I DNA-(apurinic or apyrimidinic site) endonuclease activity"/>
    <property type="evidence" value="ECO:0007669"/>
    <property type="project" value="UniProtKB-EC"/>
</dbReference>
<evidence type="ECO:0000256" key="2">
    <source>
        <dbReference type="ARBA" id="ARBA00012720"/>
    </source>
</evidence>
<dbReference type="EMBL" id="WBZB01000011">
    <property type="protein sequence ID" value="KAB3532099.1"/>
    <property type="molecule type" value="Genomic_DNA"/>
</dbReference>
<dbReference type="Proteomes" id="UP000465601">
    <property type="component" value="Unassembled WGS sequence"/>
</dbReference>
<comment type="caution">
    <text evidence="11">The sequence shown here is derived from an EMBL/GenBank/DDBJ whole genome shotgun (WGS) entry which is preliminary data.</text>
</comment>
<evidence type="ECO:0000256" key="8">
    <source>
        <dbReference type="ARBA" id="ARBA00023295"/>
    </source>
</evidence>
<dbReference type="PANTHER" id="PTHR10242:SF2">
    <property type="entry name" value="N-GLYCOSYLASE_DNA LYASE"/>
    <property type="match status" value="1"/>
</dbReference>
<dbReference type="Gene3D" id="1.10.1670.10">
    <property type="entry name" value="Helix-hairpin-Helix base-excision DNA repair enzymes (C-terminal)"/>
    <property type="match status" value="1"/>
</dbReference>
<dbReference type="SMART" id="SM00478">
    <property type="entry name" value="ENDO3c"/>
    <property type="match status" value="1"/>
</dbReference>
<keyword evidence="5" id="KW-0234">DNA repair</keyword>
<evidence type="ECO:0000256" key="1">
    <source>
        <dbReference type="ARBA" id="ARBA00010679"/>
    </source>
</evidence>
<accession>A0A833MB19</accession>
<name>A0A833MB19_9FIRM</name>
<dbReference type="Gene3D" id="1.10.340.30">
    <property type="entry name" value="Hypothetical protein, domain 2"/>
    <property type="match status" value="1"/>
</dbReference>
<keyword evidence="4" id="KW-0378">Hydrolase</keyword>
<dbReference type="OrthoDB" id="9798522at2"/>
<dbReference type="GO" id="GO:0008534">
    <property type="term" value="F:oxidized purine nucleobase lesion DNA N-glycosylase activity"/>
    <property type="evidence" value="ECO:0007669"/>
    <property type="project" value="InterPro"/>
</dbReference>
<evidence type="ECO:0000313" key="11">
    <source>
        <dbReference type="EMBL" id="KAB3532099.1"/>
    </source>
</evidence>
<dbReference type="AlphaFoldDB" id="A0A833MB19"/>
<evidence type="ECO:0000259" key="10">
    <source>
        <dbReference type="SMART" id="SM00478"/>
    </source>
</evidence>
<dbReference type="InterPro" id="IPR023170">
    <property type="entry name" value="HhH_base_excis_C"/>
</dbReference>
<dbReference type="InterPro" id="IPR012904">
    <property type="entry name" value="OGG_N"/>
</dbReference>
<evidence type="ECO:0000256" key="3">
    <source>
        <dbReference type="ARBA" id="ARBA00022763"/>
    </source>
</evidence>
<dbReference type="Pfam" id="PF00730">
    <property type="entry name" value="HhH-GPD"/>
    <property type="match status" value="1"/>
</dbReference>
<dbReference type="GO" id="GO:0006284">
    <property type="term" value="P:base-excision repair"/>
    <property type="evidence" value="ECO:0007669"/>
    <property type="project" value="InterPro"/>
</dbReference>
<evidence type="ECO:0000256" key="7">
    <source>
        <dbReference type="ARBA" id="ARBA00023268"/>
    </source>
</evidence>
<keyword evidence="8" id="KW-0326">Glycosidase</keyword>
<reference evidence="11 12" key="1">
    <citation type="submission" date="2019-10" db="EMBL/GenBank/DDBJ databases">
        <title>Alkaliphilus serpentinus sp. nov. and Alkaliphilus pronyensis sp. nov., two novel anaerobic alkaliphilic species isolated from the serpentinized-hosted hydrothermal field of the Prony Bay (New Caledonia).</title>
        <authorList>
            <person name="Postec A."/>
        </authorList>
    </citation>
    <scope>NUCLEOTIDE SEQUENCE [LARGE SCALE GENOMIC DNA]</scope>
    <source>
        <strain evidence="11 12">LacT</strain>
    </source>
</reference>
<dbReference type="PANTHER" id="PTHR10242">
    <property type="entry name" value="8-OXOGUANINE DNA GLYCOSYLASE"/>
    <property type="match status" value="1"/>
</dbReference>
<comment type="catalytic activity">
    <reaction evidence="9">
        <text>2'-deoxyribonucleotide-(2'-deoxyribose 5'-phosphate)-2'-deoxyribonucleotide-DNA = a 3'-end 2'-deoxyribonucleotide-(2,3-dehydro-2,3-deoxyribose 5'-phosphate)-DNA + a 5'-end 5'-phospho-2'-deoxyribonucleoside-DNA + H(+)</text>
        <dbReference type="Rhea" id="RHEA:66592"/>
        <dbReference type="Rhea" id="RHEA-COMP:13180"/>
        <dbReference type="Rhea" id="RHEA-COMP:16897"/>
        <dbReference type="Rhea" id="RHEA-COMP:17067"/>
        <dbReference type="ChEBI" id="CHEBI:15378"/>
        <dbReference type="ChEBI" id="CHEBI:136412"/>
        <dbReference type="ChEBI" id="CHEBI:157695"/>
        <dbReference type="ChEBI" id="CHEBI:167181"/>
        <dbReference type="EC" id="4.2.99.18"/>
    </reaction>
</comment>
<dbReference type="GO" id="GO:0003684">
    <property type="term" value="F:damaged DNA binding"/>
    <property type="evidence" value="ECO:0007669"/>
    <property type="project" value="InterPro"/>
</dbReference>
<keyword evidence="7" id="KW-0511">Multifunctional enzyme</keyword>
<feature type="domain" description="HhH-GPD" evidence="10">
    <location>
        <begin position="123"/>
        <end position="286"/>
    </location>
</feature>
<dbReference type="CDD" id="cd00056">
    <property type="entry name" value="ENDO3c"/>
    <property type="match status" value="1"/>
</dbReference>
<organism evidence="11 12">
    <name type="scientific">Alkaliphilus serpentinus</name>
    <dbReference type="NCBI Taxonomy" id="1482731"/>
    <lineage>
        <taxon>Bacteria</taxon>
        <taxon>Bacillati</taxon>
        <taxon>Bacillota</taxon>
        <taxon>Clostridia</taxon>
        <taxon>Peptostreptococcales</taxon>
        <taxon>Natronincolaceae</taxon>
        <taxon>Alkaliphilus</taxon>
    </lineage>
</organism>
<comment type="similarity">
    <text evidence="1">Belongs to the type-1 OGG1 family.</text>
</comment>
<evidence type="ECO:0000256" key="6">
    <source>
        <dbReference type="ARBA" id="ARBA00023239"/>
    </source>
</evidence>